<dbReference type="GeneID" id="109471751"/>
<name>A0A6P4ZAE6_BRABE</name>
<dbReference type="RefSeq" id="XP_019626661.1">
    <property type="nucleotide sequence ID" value="XM_019771102.1"/>
</dbReference>
<organism evidence="3 4">
    <name type="scientific">Branchiostoma belcheri</name>
    <name type="common">Amphioxus</name>
    <dbReference type="NCBI Taxonomy" id="7741"/>
    <lineage>
        <taxon>Eukaryota</taxon>
        <taxon>Metazoa</taxon>
        <taxon>Chordata</taxon>
        <taxon>Cephalochordata</taxon>
        <taxon>Leptocardii</taxon>
        <taxon>Amphioxiformes</taxon>
        <taxon>Branchiostomatidae</taxon>
        <taxon>Branchiostoma</taxon>
    </lineage>
</organism>
<keyword evidence="2" id="KW-1133">Transmembrane helix</keyword>
<evidence type="ECO:0000256" key="2">
    <source>
        <dbReference type="SAM" id="Phobius"/>
    </source>
</evidence>
<dbReference type="AlphaFoldDB" id="A0A6P4ZAE6"/>
<proteinExistence type="predicted"/>
<feature type="region of interest" description="Disordered" evidence="1">
    <location>
        <begin position="241"/>
        <end position="263"/>
    </location>
</feature>
<keyword evidence="3" id="KW-1185">Reference proteome</keyword>
<accession>A0A6P4ZAE6</accession>
<protein>
    <submittedName>
        <fullName evidence="4">Uncharacterized protein LOC109471751</fullName>
    </submittedName>
</protein>
<evidence type="ECO:0000313" key="4">
    <source>
        <dbReference type="RefSeq" id="XP_019626661.1"/>
    </source>
</evidence>
<evidence type="ECO:0000256" key="1">
    <source>
        <dbReference type="SAM" id="MobiDB-lite"/>
    </source>
</evidence>
<keyword evidence="2" id="KW-0812">Transmembrane</keyword>
<gene>
    <name evidence="4" type="primary">LOC109471751</name>
</gene>
<reference evidence="4" key="1">
    <citation type="submission" date="2025-08" db="UniProtKB">
        <authorList>
            <consortium name="RefSeq"/>
        </authorList>
    </citation>
    <scope>IDENTIFICATION</scope>
    <source>
        <tissue evidence="4">Gonad</tissue>
    </source>
</reference>
<dbReference type="CDD" id="cd00054">
    <property type="entry name" value="EGF_CA"/>
    <property type="match status" value="1"/>
</dbReference>
<sequence length="263" mass="28547">MCVNEPGTYSCACVPGTFLQGDICAPELIVIPVDTSTETTTVKSENHLADNIIVLEMTMSVPEFLFPAENSELLETVATGLTSFCTRHAREYPACTSSAGRRLIFTEADVHIPSRFPQAAGDRLLLGLYVTYPGSMQVFPSRVLLTVLQHIRMDMEAVLGYNQVLTLSLLNSYAMNDDYTQSPSGHGSSARPTSGEQSEELFHPGMGVGIGLGAVCIIGVLVLITLLYRYKRIQSKVSDLPRGQQVPEPFAGDIPVTDSPTSW</sequence>
<keyword evidence="2" id="KW-0472">Membrane</keyword>
<feature type="transmembrane region" description="Helical" evidence="2">
    <location>
        <begin position="206"/>
        <end position="228"/>
    </location>
</feature>
<dbReference type="KEGG" id="bbel:109471751"/>
<evidence type="ECO:0000313" key="3">
    <source>
        <dbReference type="Proteomes" id="UP000515135"/>
    </source>
</evidence>
<dbReference type="Proteomes" id="UP000515135">
    <property type="component" value="Unplaced"/>
</dbReference>